<protein>
    <submittedName>
        <fullName evidence="7">Fatty acyl-AMP ligase</fullName>
    </submittedName>
</protein>
<evidence type="ECO:0000313" key="7">
    <source>
        <dbReference type="EMBL" id="MEB3033420.1"/>
    </source>
</evidence>
<reference evidence="7 8" key="1">
    <citation type="submission" date="2023-12" db="EMBL/GenBank/DDBJ databases">
        <title>Description of new species of Mycobacterium terrae complex isolated from sewage at the Sao Paulo Zoological Park Foundation in Brazil.</title>
        <authorList>
            <person name="Romagnoli C.L."/>
            <person name="Conceicao E.C."/>
            <person name="Machado E."/>
            <person name="Barreto L.B.P.F."/>
            <person name="Sharma A."/>
            <person name="Silva N.M."/>
            <person name="Marques L.E."/>
            <person name="Juliana M.A."/>
            <person name="Lourenco M.C.S."/>
            <person name="Digiampietri L.A."/>
            <person name="Suffys P.N."/>
            <person name="Viana-Niero C."/>
        </authorList>
    </citation>
    <scope>NUCLEOTIDE SEQUENCE [LARGE SCALE GENOMIC DNA]</scope>
    <source>
        <strain evidence="7 8">MYC340</strain>
    </source>
</reference>
<dbReference type="InterPro" id="IPR040097">
    <property type="entry name" value="FAAL/FAAC"/>
</dbReference>
<keyword evidence="8" id="KW-1185">Reference proteome</keyword>
<feature type="domain" description="AMP-binding enzyme C-terminal" evidence="6">
    <location>
        <begin position="454"/>
        <end position="571"/>
    </location>
</feature>
<dbReference type="Gene3D" id="3.40.50.12780">
    <property type="entry name" value="N-terminal domain of ligase-like"/>
    <property type="match status" value="1"/>
</dbReference>
<dbReference type="InterPro" id="IPR042099">
    <property type="entry name" value="ANL_N_sf"/>
</dbReference>
<evidence type="ECO:0000259" key="5">
    <source>
        <dbReference type="Pfam" id="PF00501"/>
    </source>
</evidence>
<dbReference type="Pfam" id="PF23024">
    <property type="entry name" value="AMP-dom_DIP2-like"/>
    <property type="match status" value="1"/>
</dbReference>
<evidence type="ECO:0000256" key="1">
    <source>
        <dbReference type="ARBA" id="ARBA00006432"/>
    </source>
</evidence>
<dbReference type="SUPFAM" id="SSF56801">
    <property type="entry name" value="Acetyl-CoA synthetase-like"/>
    <property type="match status" value="1"/>
</dbReference>
<dbReference type="PANTHER" id="PTHR22754">
    <property type="entry name" value="DISCO-INTERACTING PROTEIN 2 DIP2 -RELATED"/>
    <property type="match status" value="1"/>
</dbReference>
<dbReference type="CDD" id="cd05931">
    <property type="entry name" value="FAAL"/>
    <property type="match status" value="1"/>
</dbReference>
<keyword evidence="4" id="KW-0443">Lipid metabolism</keyword>
<evidence type="ECO:0000256" key="4">
    <source>
        <dbReference type="ARBA" id="ARBA00023098"/>
    </source>
</evidence>
<dbReference type="EMBL" id="JAYJJU010000019">
    <property type="protein sequence ID" value="MEB3033420.1"/>
    <property type="molecule type" value="Genomic_DNA"/>
</dbReference>
<name>A0ABU5XZJ0_9MYCO</name>
<evidence type="ECO:0000256" key="2">
    <source>
        <dbReference type="ARBA" id="ARBA00022598"/>
    </source>
</evidence>
<evidence type="ECO:0000259" key="6">
    <source>
        <dbReference type="Pfam" id="PF23024"/>
    </source>
</evidence>
<dbReference type="InterPro" id="IPR000873">
    <property type="entry name" value="AMP-dep_synth/lig_dom"/>
</dbReference>
<dbReference type="GO" id="GO:0016874">
    <property type="term" value="F:ligase activity"/>
    <property type="evidence" value="ECO:0007669"/>
    <property type="project" value="UniProtKB-KW"/>
</dbReference>
<evidence type="ECO:0000256" key="3">
    <source>
        <dbReference type="ARBA" id="ARBA00022832"/>
    </source>
</evidence>
<keyword evidence="3" id="KW-0276">Fatty acid metabolism</keyword>
<dbReference type="Pfam" id="PF00501">
    <property type="entry name" value="AMP-binding"/>
    <property type="match status" value="1"/>
</dbReference>
<comment type="caution">
    <text evidence="7">The sequence shown here is derived from an EMBL/GenBank/DDBJ whole genome shotgun (WGS) entry which is preliminary data.</text>
</comment>
<dbReference type="PANTHER" id="PTHR22754:SF32">
    <property type="entry name" value="DISCO-INTERACTING PROTEIN 2"/>
    <property type="match status" value="1"/>
</dbReference>
<gene>
    <name evidence="7" type="ORF">KV113_17850</name>
</gene>
<dbReference type="RefSeq" id="WP_329780210.1">
    <property type="nucleotide sequence ID" value="NZ_JAYJJU010000019.1"/>
</dbReference>
<accession>A0ABU5XZJ0</accession>
<dbReference type="Gene3D" id="3.30.300.30">
    <property type="match status" value="1"/>
</dbReference>
<dbReference type="PROSITE" id="PS00455">
    <property type="entry name" value="AMP_BINDING"/>
    <property type="match status" value="1"/>
</dbReference>
<keyword evidence="2 7" id="KW-0436">Ligase</keyword>
<feature type="domain" description="AMP-dependent synthetase/ligase" evidence="5">
    <location>
        <begin position="9"/>
        <end position="410"/>
    </location>
</feature>
<dbReference type="InterPro" id="IPR020845">
    <property type="entry name" value="AMP-binding_CS"/>
</dbReference>
<dbReference type="Proteomes" id="UP001298593">
    <property type="component" value="Unassembled WGS sequence"/>
</dbReference>
<dbReference type="InterPro" id="IPR025110">
    <property type="entry name" value="AMP-bd_C"/>
</dbReference>
<evidence type="ECO:0000313" key="8">
    <source>
        <dbReference type="Proteomes" id="UP001298593"/>
    </source>
</evidence>
<sequence>MDTLIDLMQQQAARHADTPAFIFCPEGDIEEARITYRELDRRARSIATTLQRRGAAGERVLVLCRPGVDSIVGLFGCFYAGAVAVPVDEHWPIRRVETVVPEAQARFALATAKTQAKMKAAVDGLSDGPKLTWLAMDEVYDDGSAWEPWNVGADSLAMIQYTSGSTGVPKGCVLTHRNYLSNLEIMRWALNPADDAPVMNSPISGVSWLPQYHDMGFVGGILGTIYGGRTTVLMSPSAFLMRPIRWLQAISRFGATITAAPNFAYEACVKRSTAQQRAALDLSSLSIAVTGAGPISAETLQSFTEAFAPAGFRPEAFIPAYGLAEATLGVTGMSESPVPVIRHFDRPGLSEERVVEVAADAAGAVPLVGCGAKAETQEVLIVDPETRLRRGPEEVGEIWVSGPSVGVGYFGRPEETEHAFNAHLADTGEGPYLRSGDLGFFAGGELFVTGRCKDLMTIGGYSHYPNDIELTVQACHPALMPSRGAVFQLPTQRNAPESMVVVQEVHHHEAVGVDLNDLIESIRAAIRTHHGIDAQAVVLLKPMRIPTTTSGKIQRSACRDQYVAGELTALAQWQAPLQPDDTPDVKSALAGGLLRLAAGGLAQRLRGSTGRPGQS</sequence>
<dbReference type="InterPro" id="IPR045851">
    <property type="entry name" value="AMP-bd_C_sf"/>
</dbReference>
<proteinExistence type="inferred from homology"/>
<organism evidence="7 8">
    <name type="scientific">[Mycobacterium] nativiensis</name>
    <dbReference type="NCBI Taxonomy" id="2855503"/>
    <lineage>
        <taxon>Bacteria</taxon>
        <taxon>Bacillati</taxon>
        <taxon>Actinomycetota</taxon>
        <taxon>Actinomycetes</taxon>
        <taxon>Mycobacteriales</taxon>
        <taxon>Mycobacteriaceae</taxon>
        <taxon>Mycolicibacter</taxon>
    </lineage>
</organism>
<comment type="similarity">
    <text evidence="1">Belongs to the ATP-dependent AMP-binding enzyme family.</text>
</comment>